<proteinExistence type="predicted"/>
<protein>
    <submittedName>
        <fullName evidence="3">Extensin family protein</fullName>
    </submittedName>
</protein>
<name>A0ABV9Z6R3_9HYPH</name>
<dbReference type="EMBL" id="JBHSJF010000006">
    <property type="protein sequence ID" value="MFC5069254.1"/>
    <property type="molecule type" value="Genomic_DNA"/>
</dbReference>
<dbReference type="RefSeq" id="WP_114958232.1">
    <property type="nucleotide sequence ID" value="NZ_JBHSJF010000006.1"/>
</dbReference>
<evidence type="ECO:0000256" key="1">
    <source>
        <dbReference type="SAM" id="SignalP"/>
    </source>
</evidence>
<reference evidence="4" key="1">
    <citation type="journal article" date="2019" name="Int. J. Syst. Evol. Microbiol.">
        <title>The Global Catalogue of Microorganisms (GCM) 10K type strain sequencing project: providing services to taxonomists for standard genome sequencing and annotation.</title>
        <authorList>
            <consortium name="The Broad Institute Genomics Platform"/>
            <consortium name="The Broad Institute Genome Sequencing Center for Infectious Disease"/>
            <person name="Wu L."/>
            <person name="Ma J."/>
        </authorList>
    </citation>
    <scope>NUCLEOTIDE SEQUENCE [LARGE SCALE GENOMIC DNA]</scope>
    <source>
        <strain evidence="4">CGMCC 1.16444</strain>
    </source>
</reference>
<evidence type="ECO:0000313" key="3">
    <source>
        <dbReference type="EMBL" id="MFC5069254.1"/>
    </source>
</evidence>
<feature type="signal peptide" evidence="1">
    <location>
        <begin position="1"/>
        <end position="25"/>
    </location>
</feature>
<organism evidence="3 4">
    <name type="scientific">Flaviflagellibacter deserti</name>
    <dbReference type="NCBI Taxonomy" id="2267266"/>
    <lineage>
        <taxon>Bacteria</taxon>
        <taxon>Pseudomonadati</taxon>
        <taxon>Pseudomonadota</taxon>
        <taxon>Alphaproteobacteria</taxon>
        <taxon>Hyphomicrobiales</taxon>
        <taxon>Flaviflagellibacter</taxon>
    </lineage>
</organism>
<dbReference type="Proteomes" id="UP001595796">
    <property type="component" value="Unassembled WGS sequence"/>
</dbReference>
<dbReference type="PROSITE" id="PS51257">
    <property type="entry name" value="PROKAR_LIPOPROTEIN"/>
    <property type="match status" value="1"/>
</dbReference>
<feature type="chain" id="PRO_5046674410" evidence="1">
    <location>
        <begin position="26"/>
        <end position="285"/>
    </location>
</feature>
<gene>
    <name evidence="3" type="ORF">ACFPFW_14650</name>
</gene>
<feature type="domain" description="Extensin-like C-terminal" evidence="2">
    <location>
        <begin position="40"/>
        <end position="218"/>
    </location>
</feature>
<sequence length="285" mass="30814">MSLRIASRIAAIALAGLVASCGAFDFEQREPWRDAAELQCLRAGGFTRSASAEMIGTIDGPGTCGLEHPFKVSALADGSVAVEPAARLGCPVAAALNRWMTESVQPAAYANFGQPIVGIKNAASYGCRTRNNKRGEKLSEHSFGNALDIRAFVLANGREISVTRGWNGAPDERAFLRQVIGSACGPFRTVLGPGVAYHDDHIHLDLARHNSRWTSYCRPRPTNVPAAPQMIPQQPSYDAYPRGYPPQQPALEPYYSPDVPMSYADHDHLPTGSVPDGFLHDPMDE</sequence>
<keyword evidence="1" id="KW-0732">Signal</keyword>
<accession>A0ABV9Z6R3</accession>
<evidence type="ECO:0000259" key="2">
    <source>
        <dbReference type="Pfam" id="PF06904"/>
    </source>
</evidence>
<evidence type="ECO:0000313" key="4">
    <source>
        <dbReference type="Proteomes" id="UP001595796"/>
    </source>
</evidence>
<comment type="caution">
    <text evidence="3">The sequence shown here is derived from an EMBL/GenBank/DDBJ whole genome shotgun (WGS) entry which is preliminary data.</text>
</comment>
<dbReference type="InterPro" id="IPR009683">
    <property type="entry name" value="Extensin-like_C"/>
</dbReference>
<keyword evidence="4" id="KW-1185">Reference proteome</keyword>
<dbReference type="Pfam" id="PF06904">
    <property type="entry name" value="Extensin-like_C"/>
    <property type="match status" value="1"/>
</dbReference>